<dbReference type="RefSeq" id="WP_250922458.1">
    <property type="nucleotide sequence ID" value="NZ_JAMQAW010000036.1"/>
</dbReference>
<reference evidence="3" key="1">
    <citation type="submission" date="2022-06" db="EMBL/GenBank/DDBJ databases">
        <title>Genome public.</title>
        <authorList>
            <person name="Sun Q."/>
        </authorList>
    </citation>
    <scope>NUCLEOTIDE SEQUENCE</scope>
    <source>
        <strain evidence="3">CWNU-1</strain>
    </source>
</reference>
<evidence type="ECO:0000313" key="4">
    <source>
        <dbReference type="Proteomes" id="UP001431429"/>
    </source>
</evidence>
<keyword evidence="1" id="KW-0723">Serine/threonine-protein kinase</keyword>
<protein>
    <submittedName>
        <fullName evidence="3">ATP-binding protein</fullName>
    </submittedName>
</protein>
<comment type="caution">
    <text evidence="3">The sequence shown here is derived from an EMBL/GenBank/DDBJ whole genome shotgun (WGS) entry which is preliminary data.</text>
</comment>
<keyword evidence="1" id="KW-0808">Transferase</keyword>
<dbReference type="GO" id="GO:0005524">
    <property type="term" value="F:ATP binding"/>
    <property type="evidence" value="ECO:0007669"/>
    <property type="project" value="UniProtKB-KW"/>
</dbReference>
<dbReference type="InterPro" id="IPR003594">
    <property type="entry name" value="HATPase_dom"/>
</dbReference>
<sequence>MPIRATTRTTPTVHHTGTFTAYLPPPTPGFELSLGRTTPPGAPLSELDRLRPGQVRGLGRAQLRYWGVEELADDAELVISELVTNAFQHGTGDTVRVWLGRTATHVRIEVGSQSAGSWGDGGMPVPQARQARPMDEGGRGLGLVEALADCWGVGAQDGRVWCAFALPGGS</sequence>
<organism evidence="3 4">
    <name type="scientific">Streptomyces albipurpureus</name>
    <dbReference type="NCBI Taxonomy" id="2897419"/>
    <lineage>
        <taxon>Bacteria</taxon>
        <taxon>Bacillati</taxon>
        <taxon>Actinomycetota</taxon>
        <taxon>Actinomycetes</taxon>
        <taxon>Kitasatosporales</taxon>
        <taxon>Streptomycetaceae</taxon>
        <taxon>Streptomyces</taxon>
    </lineage>
</organism>
<evidence type="ECO:0000313" key="3">
    <source>
        <dbReference type="EMBL" id="MCM2392148.1"/>
    </source>
</evidence>
<dbReference type="EMBL" id="JAMQAW010000036">
    <property type="protein sequence ID" value="MCM2392148.1"/>
    <property type="molecule type" value="Genomic_DNA"/>
</dbReference>
<dbReference type="InterPro" id="IPR050267">
    <property type="entry name" value="Anti-sigma-factor_SerPK"/>
</dbReference>
<accession>A0ABT0UU89</accession>
<name>A0ABT0UU89_9ACTN</name>
<feature type="domain" description="Histidine kinase/HSP90-like ATPase" evidence="2">
    <location>
        <begin position="66"/>
        <end position="149"/>
    </location>
</feature>
<keyword evidence="1" id="KW-0418">Kinase</keyword>
<dbReference type="CDD" id="cd16936">
    <property type="entry name" value="HATPase_RsbW-like"/>
    <property type="match status" value="1"/>
</dbReference>
<dbReference type="Gene3D" id="3.30.565.10">
    <property type="entry name" value="Histidine kinase-like ATPase, C-terminal domain"/>
    <property type="match status" value="1"/>
</dbReference>
<dbReference type="InterPro" id="IPR036890">
    <property type="entry name" value="HATPase_C_sf"/>
</dbReference>
<keyword evidence="3" id="KW-0067">ATP-binding</keyword>
<evidence type="ECO:0000259" key="2">
    <source>
        <dbReference type="Pfam" id="PF13581"/>
    </source>
</evidence>
<keyword evidence="3" id="KW-0547">Nucleotide-binding</keyword>
<dbReference type="PANTHER" id="PTHR35526">
    <property type="entry name" value="ANTI-SIGMA-F FACTOR RSBW-RELATED"/>
    <property type="match status" value="1"/>
</dbReference>
<gene>
    <name evidence="3" type="ORF">NBG84_28335</name>
</gene>
<keyword evidence="4" id="KW-1185">Reference proteome</keyword>
<dbReference type="SUPFAM" id="SSF55874">
    <property type="entry name" value="ATPase domain of HSP90 chaperone/DNA topoisomerase II/histidine kinase"/>
    <property type="match status" value="1"/>
</dbReference>
<proteinExistence type="predicted"/>
<dbReference type="Proteomes" id="UP001431429">
    <property type="component" value="Unassembled WGS sequence"/>
</dbReference>
<evidence type="ECO:0000256" key="1">
    <source>
        <dbReference type="ARBA" id="ARBA00022527"/>
    </source>
</evidence>
<dbReference type="PANTHER" id="PTHR35526:SF3">
    <property type="entry name" value="ANTI-SIGMA-F FACTOR RSBW"/>
    <property type="match status" value="1"/>
</dbReference>
<dbReference type="Pfam" id="PF13581">
    <property type="entry name" value="HATPase_c_2"/>
    <property type="match status" value="1"/>
</dbReference>